<gene>
    <name evidence="1" type="ORF">GZ19C8_32</name>
</gene>
<accession>Q64CV6</accession>
<proteinExistence type="predicted"/>
<organism evidence="1">
    <name type="scientific">Uncultured archaeon GZfos26G2</name>
    <dbReference type="NCBI Taxonomy" id="3386331"/>
    <lineage>
        <taxon>Archaea</taxon>
        <taxon>Methanobacteriati</taxon>
        <taxon>Methanobacteriota</taxon>
        <taxon>Stenosarchaea group</taxon>
        <taxon>Methanomicrobia</taxon>
        <taxon>Candidatus Methanophagales</taxon>
        <taxon>Candidatus Methanophagaceae</taxon>
        <taxon>Candidatus Methanophaga</taxon>
    </lineage>
</organism>
<evidence type="ECO:0000313" key="1">
    <source>
        <dbReference type="EMBL" id="AAU82771.1"/>
    </source>
</evidence>
<sequence>MPISSCLFRYSLNAFSTSSPNTVCILPYFFNTYSRNALTTSAFKPRTCSSALCISPPLCVCFCTATRGLLTAPEIRSR</sequence>
<name>Q64CV6_UNCAG</name>
<reference evidence="1" key="1">
    <citation type="journal article" date="2004" name="Science">
        <title>Reverse methanogenesis: testing the hypothesis with environmental genomics.</title>
        <authorList>
            <person name="Hallam S.J."/>
            <person name="Putnam N."/>
            <person name="Preston C.M."/>
            <person name="Detter J.C."/>
            <person name="Rokhsar D."/>
            <person name="Richardson P.M."/>
            <person name="DeLong E.F."/>
        </authorList>
    </citation>
    <scope>NUCLEOTIDE SEQUENCE</scope>
</reference>
<reference evidence="1" key="2">
    <citation type="submission" date="2004-08" db="EMBL/GenBank/DDBJ databases">
        <authorList>
            <person name="Putnam N."/>
            <person name="Detter J.C."/>
            <person name="Richardson P.M."/>
            <person name="Rokhsar D."/>
        </authorList>
    </citation>
    <scope>NUCLEOTIDE SEQUENCE</scope>
</reference>
<dbReference type="AlphaFoldDB" id="Q64CV6"/>
<protein>
    <submittedName>
        <fullName evidence="1">Uncharacterized protein</fullName>
    </submittedName>
</protein>
<dbReference type="EMBL" id="AY714831">
    <property type="protein sequence ID" value="AAU82771.1"/>
    <property type="molecule type" value="Genomic_DNA"/>
</dbReference>